<gene>
    <name evidence="2" type="ORF">FJR48_00085</name>
</gene>
<dbReference type="AlphaFoldDB" id="A0A5P8NXS3"/>
<dbReference type="Proteomes" id="UP000326944">
    <property type="component" value="Chromosome"/>
</dbReference>
<name>A0A5P8NXS3_9BACT</name>
<dbReference type="OrthoDB" id="5342522at2"/>
<organism evidence="2 3">
    <name type="scientific">Sulfurimonas lithotrophica</name>
    <dbReference type="NCBI Taxonomy" id="2590022"/>
    <lineage>
        <taxon>Bacteria</taxon>
        <taxon>Pseudomonadati</taxon>
        <taxon>Campylobacterota</taxon>
        <taxon>Epsilonproteobacteria</taxon>
        <taxon>Campylobacterales</taxon>
        <taxon>Sulfurimonadaceae</taxon>
        <taxon>Sulfurimonas</taxon>
    </lineage>
</organism>
<dbReference type="InterPro" id="IPR025991">
    <property type="entry name" value="Chemoreceptor_zinc-bind_dom"/>
</dbReference>
<evidence type="ECO:0000313" key="2">
    <source>
        <dbReference type="EMBL" id="QFR48206.1"/>
    </source>
</evidence>
<dbReference type="Pfam" id="PF13682">
    <property type="entry name" value="CZB"/>
    <property type="match status" value="1"/>
</dbReference>
<sequence>MDKEEIIEHLRAAKTAHIKWVQKAKLLINGIEIEKDAIPVNSTECKFGKWFYSDGQVLNALSNNPMECMNSIEQLHFELHDIYMHIFNIYFSKPEGGFLSKLFGKKKEVTEIDAQRAQTYFANMEEVSKKLLDEINRLERRILAIPEERIKELM</sequence>
<dbReference type="EMBL" id="CP043617">
    <property type="protein sequence ID" value="QFR48206.1"/>
    <property type="molecule type" value="Genomic_DNA"/>
</dbReference>
<feature type="domain" description="Chemoreceptor zinc-binding" evidence="1">
    <location>
        <begin position="17"/>
        <end position="84"/>
    </location>
</feature>
<dbReference type="Gene3D" id="1.20.120.30">
    <property type="entry name" value="Aspartate receptor, ligand-binding domain"/>
    <property type="match status" value="1"/>
</dbReference>
<dbReference type="RefSeq" id="WP_152306149.1">
    <property type="nucleotide sequence ID" value="NZ_CP043617.1"/>
</dbReference>
<evidence type="ECO:0000313" key="3">
    <source>
        <dbReference type="Proteomes" id="UP000326944"/>
    </source>
</evidence>
<protein>
    <recommendedName>
        <fullName evidence="1">Chemoreceptor zinc-binding domain-containing protein</fullName>
    </recommendedName>
</protein>
<proteinExistence type="predicted"/>
<reference evidence="2 3" key="1">
    <citation type="submission" date="2019-09" db="EMBL/GenBank/DDBJ databases">
        <title>Sulfurimonas gotlandica sp. nov., a chemoautotrophic and psychrotolerant epsilonproteobacterium isolated from a pelagic redoxcline, and an emended description of the genus Sulfurimonas.</title>
        <authorList>
            <person name="Wang S."/>
            <person name="Jiang L."/>
            <person name="Shao S."/>
        </authorList>
    </citation>
    <scope>NUCLEOTIDE SEQUENCE [LARGE SCALE GENOMIC DNA]</scope>
    <source>
        <strain evidence="2 3">GYSZ_1</strain>
    </source>
</reference>
<accession>A0A5P8NXS3</accession>
<keyword evidence="3" id="KW-1185">Reference proteome</keyword>
<dbReference type="KEGG" id="sulg:FJR48_00085"/>
<evidence type="ECO:0000259" key="1">
    <source>
        <dbReference type="Pfam" id="PF13682"/>
    </source>
</evidence>